<evidence type="ECO:0000256" key="10">
    <source>
        <dbReference type="ARBA" id="ARBA00051425"/>
    </source>
</evidence>
<dbReference type="EC" id="2.8.4.3" evidence="9"/>
<evidence type="ECO:0000256" key="8">
    <source>
        <dbReference type="ARBA" id="ARBA00023014"/>
    </source>
</evidence>
<dbReference type="SFLD" id="SFLDG01061">
    <property type="entry name" value="methylthiotransferase"/>
    <property type="match status" value="1"/>
</dbReference>
<dbReference type="CDD" id="cd01335">
    <property type="entry name" value="Radical_SAM"/>
    <property type="match status" value="1"/>
</dbReference>
<dbReference type="InterPro" id="IPR006638">
    <property type="entry name" value="Elp3/MiaA/NifB-like_rSAM"/>
</dbReference>
<dbReference type="NCBIfam" id="TIGR01574">
    <property type="entry name" value="miaB-methiolase"/>
    <property type="match status" value="1"/>
</dbReference>
<comment type="cofactor">
    <cofactor evidence="1">
        <name>[4Fe-4S] cluster</name>
        <dbReference type="ChEBI" id="CHEBI:49883"/>
    </cofactor>
</comment>
<keyword evidence="6" id="KW-0479">Metal-binding</keyword>
<dbReference type="Gene3D" id="3.40.50.12160">
    <property type="entry name" value="Methylthiotransferase, N-terminal domain"/>
    <property type="match status" value="1"/>
</dbReference>
<dbReference type="Proteomes" id="UP000179242">
    <property type="component" value="Unassembled WGS sequence"/>
</dbReference>
<evidence type="ECO:0000256" key="11">
    <source>
        <dbReference type="ARBA" id="ARBA00068570"/>
    </source>
</evidence>
<keyword evidence="4 16" id="KW-0808">Transferase</keyword>
<dbReference type="InterPro" id="IPR007197">
    <property type="entry name" value="rSAM"/>
</dbReference>
<dbReference type="GO" id="GO:0051539">
    <property type="term" value="F:4 iron, 4 sulfur cluster binding"/>
    <property type="evidence" value="ECO:0007669"/>
    <property type="project" value="UniProtKB-KW"/>
</dbReference>
<keyword evidence="5" id="KW-0949">S-adenosyl-L-methionine</keyword>
<dbReference type="InterPro" id="IPR005839">
    <property type="entry name" value="Methylthiotransferase"/>
</dbReference>
<evidence type="ECO:0000256" key="4">
    <source>
        <dbReference type="ARBA" id="ARBA00022679"/>
    </source>
</evidence>
<dbReference type="InterPro" id="IPR020612">
    <property type="entry name" value="Methylthiotransferase_CS"/>
</dbReference>
<dbReference type="InterPro" id="IPR023404">
    <property type="entry name" value="rSAM_horseshoe"/>
</dbReference>
<evidence type="ECO:0000256" key="9">
    <source>
        <dbReference type="ARBA" id="ARBA00033765"/>
    </source>
</evidence>
<proteinExistence type="predicted"/>
<accession>A0A1F4U7V0</accession>
<reference evidence="16 17" key="1">
    <citation type="journal article" date="2016" name="Nat. Commun.">
        <title>Thousands of microbial genomes shed light on interconnected biogeochemical processes in an aquifer system.</title>
        <authorList>
            <person name="Anantharaman K."/>
            <person name="Brown C.T."/>
            <person name="Hug L.A."/>
            <person name="Sharon I."/>
            <person name="Castelle C.J."/>
            <person name="Probst A.J."/>
            <person name="Thomas B.C."/>
            <person name="Singh A."/>
            <person name="Wilkins M.J."/>
            <person name="Karaoz U."/>
            <person name="Brodie E.L."/>
            <person name="Williams K.H."/>
            <person name="Hubbard S.S."/>
            <person name="Banfield J.F."/>
        </authorList>
    </citation>
    <scope>NUCLEOTIDE SEQUENCE [LARGE SCALE GENOMIC DNA]</scope>
</reference>
<feature type="domain" description="MTTase N-terminal" evidence="14">
    <location>
        <begin position="2"/>
        <end position="129"/>
    </location>
</feature>
<dbReference type="Gene3D" id="3.80.30.20">
    <property type="entry name" value="tm_1862 like domain"/>
    <property type="match status" value="1"/>
</dbReference>
<dbReference type="PROSITE" id="PS51918">
    <property type="entry name" value="RADICAL_SAM"/>
    <property type="match status" value="1"/>
</dbReference>
<dbReference type="GO" id="GO:0005829">
    <property type="term" value="C:cytosol"/>
    <property type="evidence" value="ECO:0007669"/>
    <property type="project" value="TreeGrafter"/>
</dbReference>
<dbReference type="NCBIfam" id="TIGR00089">
    <property type="entry name" value="MiaB/RimO family radical SAM methylthiotransferase"/>
    <property type="match status" value="1"/>
</dbReference>
<comment type="function">
    <text evidence="2">Catalyzes the methylthiolation of N6-(dimethylallyl)adenosine (i(6)A), leading to the formation of 2-methylthio-N6-(dimethylallyl)adenosine (ms(2)i(6)A) at position 37 in tRNAs that read codons beginning with uridine.</text>
</comment>
<dbReference type="Pfam" id="PF04055">
    <property type="entry name" value="Radical_SAM"/>
    <property type="match status" value="1"/>
</dbReference>
<evidence type="ECO:0000256" key="12">
    <source>
        <dbReference type="ARBA" id="ARBA00080698"/>
    </source>
</evidence>
<organism evidence="16 17">
    <name type="scientific">candidate division WOR-1 bacterium RIFOXYC2_FULL_46_14</name>
    <dbReference type="NCBI Taxonomy" id="1802587"/>
    <lineage>
        <taxon>Bacteria</taxon>
        <taxon>Bacillati</taxon>
        <taxon>Saganbacteria</taxon>
    </lineage>
</organism>
<evidence type="ECO:0000256" key="6">
    <source>
        <dbReference type="ARBA" id="ARBA00022723"/>
    </source>
</evidence>
<dbReference type="SFLD" id="SFLDG01082">
    <property type="entry name" value="B12-binding_domain_containing"/>
    <property type="match status" value="1"/>
</dbReference>
<dbReference type="SMART" id="SM00729">
    <property type="entry name" value="Elp3"/>
    <property type="match status" value="1"/>
</dbReference>
<keyword evidence="3" id="KW-0004">4Fe-4S</keyword>
<evidence type="ECO:0000259" key="14">
    <source>
        <dbReference type="PROSITE" id="PS51449"/>
    </source>
</evidence>
<keyword evidence="7" id="KW-0408">Iron</keyword>
<dbReference type="GO" id="GO:0046872">
    <property type="term" value="F:metal ion binding"/>
    <property type="evidence" value="ECO:0007669"/>
    <property type="project" value="UniProtKB-KW"/>
</dbReference>
<dbReference type="PANTHER" id="PTHR43020:SF2">
    <property type="entry name" value="MITOCHONDRIAL TRNA METHYLTHIOTRANSFERASE CDK5RAP1"/>
    <property type="match status" value="1"/>
</dbReference>
<dbReference type="PROSITE" id="PS51449">
    <property type="entry name" value="MTTASE_N"/>
    <property type="match status" value="1"/>
</dbReference>
<evidence type="ECO:0000256" key="2">
    <source>
        <dbReference type="ARBA" id="ARBA00003234"/>
    </source>
</evidence>
<evidence type="ECO:0000256" key="5">
    <source>
        <dbReference type="ARBA" id="ARBA00022691"/>
    </source>
</evidence>
<sequence length="421" mass="47851">MKKYYIKTYGCQMNISDSRKMADILDGAGYEEIRISENQGIRAIRELEQCDIIVVNTCTVRANAENKGLWFAKSLKHHKEKNPNLKIIFCGCIVEDKKNEITKLLPHVDLFIPPNSSEKLEEFLVFSPSIEKRGGNRAERGGGEFVTIMHGCNNFCSYCIVPYVRGREKSRTPEEILEEIRILGNQGIREITLLGQNVNSYKYGFAKLLHMIEKTIEGEIRGLERIRFLTSHPKDMSDDIIDAVADLPHLCEHIHLPIQHGDDEILKAMNRGYTVDDYKRIAEKIRNKIKGVAITTDMIIGFPGETEKHFSNSVGRIREFAFDQVVTTIYSPRSKTAAAKMENQVPEEIKKERLQRIMKVTDAMALEQNKKLVGTTQEILNGRTRTNKIVKSNLKGQPGNVTITSARSYILYGGTTNDTRK</sequence>
<dbReference type="GO" id="GO:0035597">
    <property type="term" value="F:tRNA-2-methylthio-N(6)-dimethylallyladenosine(37) synthase activity"/>
    <property type="evidence" value="ECO:0007669"/>
    <property type="project" value="UniProtKB-EC"/>
</dbReference>
<evidence type="ECO:0000256" key="7">
    <source>
        <dbReference type="ARBA" id="ARBA00023004"/>
    </source>
</evidence>
<feature type="domain" description="Radical SAM core" evidence="15">
    <location>
        <begin position="138"/>
        <end position="367"/>
    </location>
</feature>
<dbReference type="InterPro" id="IPR038135">
    <property type="entry name" value="Methylthiotransferase_N_sf"/>
</dbReference>
<dbReference type="SUPFAM" id="SSF102114">
    <property type="entry name" value="Radical SAM enzymes"/>
    <property type="match status" value="1"/>
</dbReference>
<gene>
    <name evidence="16" type="ORF">A2438_01645</name>
</gene>
<name>A0A1F4U7V0_UNCSA</name>
<comment type="caution">
    <text evidence="16">The sequence shown here is derived from an EMBL/GenBank/DDBJ whole genome shotgun (WGS) entry which is preliminary data.</text>
</comment>
<evidence type="ECO:0000256" key="13">
    <source>
        <dbReference type="ARBA" id="ARBA00081141"/>
    </source>
</evidence>
<evidence type="ECO:0000256" key="3">
    <source>
        <dbReference type="ARBA" id="ARBA00022485"/>
    </source>
</evidence>
<dbReference type="FunFam" id="3.80.30.20:FF:000001">
    <property type="entry name" value="tRNA-2-methylthio-N(6)-dimethylallyladenosine synthase 2"/>
    <property type="match status" value="1"/>
</dbReference>
<evidence type="ECO:0000256" key="1">
    <source>
        <dbReference type="ARBA" id="ARBA00001966"/>
    </source>
</evidence>
<keyword evidence="8" id="KW-0411">Iron-sulfur</keyword>
<dbReference type="FunFam" id="3.40.50.12160:FF:000003">
    <property type="entry name" value="CDK5 regulatory subunit-associated protein 1"/>
    <property type="match status" value="1"/>
</dbReference>
<dbReference type="InterPro" id="IPR058240">
    <property type="entry name" value="rSAM_sf"/>
</dbReference>
<dbReference type="SFLD" id="SFLDS00029">
    <property type="entry name" value="Radical_SAM"/>
    <property type="match status" value="1"/>
</dbReference>
<evidence type="ECO:0000313" key="16">
    <source>
        <dbReference type="EMBL" id="OGC40972.1"/>
    </source>
</evidence>
<dbReference type="InterPro" id="IPR013848">
    <property type="entry name" value="Methylthiotransferase_N"/>
</dbReference>
<dbReference type="PROSITE" id="PS01278">
    <property type="entry name" value="MTTASE_RADICAL"/>
    <property type="match status" value="1"/>
</dbReference>
<evidence type="ECO:0000259" key="15">
    <source>
        <dbReference type="PROSITE" id="PS51918"/>
    </source>
</evidence>
<dbReference type="PANTHER" id="PTHR43020">
    <property type="entry name" value="CDK5 REGULATORY SUBUNIT-ASSOCIATED PROTEIN 1"/>
    <property type="match status" value="1"/>
</dbReference>
<comment type="catalytic activity">
    <reaction evidence="10">
        <text>N(6)-dimethylallyladenosine(37) in tRNA + (sulfur carrier)-SH + AH2 + 2 S-adenosyl-L-methionine = 2-methylsulfanyl-N(6)-dimethylallyladenosine(37) in tRNA + (sulfur carrier)-H + 5'-deoxyadenosine + L-methionine + A + S-adenosyl-L-homocysteine + 2 H(+)</text>
        <dbReference type="Rhea" id="RHEA:37067"/>
        <dbReference type="Rhea" id="RHEA-COMP:10375"/>
        <dbReference type="Rhea" id="RHEA-COMP:10376"/>
        <dbReference type="Rhea" id="RHEA-COMP:14737"/>
        <dbReference type="Rhea" id="RHEA-COMP:14739"/>
        <dbReference type="ChEBI" id="CHEBI:13193"/>
        <dbReference type="ChEBI" id="CHEBI:15378"/>
        <dbReference type="ChEBI" id="CHEBI:17319"/>
        <dbReference type="ChEBI" id="CHEBI:17499"/>
        <dbReference type="ChEBI" id="CHEBI:29917"/>
        <dbReference type="ChEBI" id="CHEBI:57844"/>
        <dbReference type="ChEBI" id="CHEBI:57856"/>
        <dbReference type="ChEBI" id="CHEBI:59789"/>
        <dbReference type="ChEBI" id="CHEBI:64428"/>
        <dbReference type="ChEBI" id="CHEBI:74415"/>
        <dbReference type="ChEBI" id="CHEBI:74417"/>
        <dbReference type="EC" id="2.8.4.3"/>
    </reaction>
</comment>
<protein>
    <recommendedName>
        <fullName evidence="11">tRNA-2-methylthio-N(6)-dimethylallyladenosine synthase</fullName>
        <ecNumber evidence="9">2.8.4.3</ecNumber>
    </recommendedName>
    <alternativeName>
        <fullName evidence="13">(Dimethylallyl)adenosine tRNA methylthiotransferase MiaB</fullName>
    </alternativeName>
    <alternativeName>
        <fullName evidence="12">tRNA-i(6)A37 methylthiotransferase</fullName>
    </alternativeName>
</protein>
<dbReference type="Pfam" id="PF00919">
    <property type="entry name" value="UPF0004"/>
    <property type="match status" value="1"/>
</dbReference>
<evidence type="ECO:0000313" key="17">
    <source>
        <dbReference type="Proteomes" id="UP000179242"/>
    </source>
</evidence>
<dbReference type="AlphaFoldDB" id="A0A1F4U7V0"/>
<dbReference type="EMBL" id="MEUJ01000002">
    <property type="protein sequence ID" value="OGC40972.1"/>
    <property type="molecule type" value="Genomic_DNA"/>
</dbReference>